<dbReference type="EMBL" id="BK003577">
    <property type="protein sequence ID" value="DAA03776.1"/>
    <property type="molecule type" value="Genomic_DNA"/>
</dbReference>
<gene>
    <name evidence="1" type="ORF">HDC03425</name>
</gene>
<reference evidence="1" key="1">
    <citation type="journal article" date="2003" name="Genome Biol.">
        <title>An integrated gene annotation and transcriptional profiling approach towards the full gene content of the Drosophila genome.</title>
        <authorList>
            <person name="Hild M."/>
            <person name="Beckmann B."/>
            <person name="Haas S.A."/>
            <person name="Koch B."/>
            <person name="Solovyev V."/>
            <person name="Busold C."/>
            <person name="Fellenberg K."/>
            <person name="Boutros M."/>
            <person name="Vingron M."/>
            <person name="Sauer F."/>
            <person name="Hoheisel J.D."/>
            <person name="Paro R."/>
        </authorList>
    </citation>
    <scope>NUCLEOTIDE SEQUENCE</scope>
</reference>
<name>Q6IH39_DROME</name>
<proteinExistence type="predicted"/>
<organism evidence="1">
    <name type="scientific">Drosophila melanogaster</name>
    <name type="common">Fruit fly</name>
    <dbReference type="NCBI Taxonomy" id="7227"/>
    <lineage>
        <taxon>Eukaryota</taxon>
        <taxon>Metazoa</taxon>
        <taxon>Ecdysozoa</taxon>
        <taxon>Arthropoda</taxon>
        <taxon>Hexapoda</taxon>
        <taxon>Insecta</taxon>
        <taxon>Pterygota</taxon>
        <taxon>Neoptera</taxon>
        <taxon>Endopterygota</taxon>
        <taxon>Diptera</taxon>
        <taxon>Brachycera</taxon>
        <taxon>Muscomorpha</taxon>
        <taxon>Ephydroidea</taxon>
        <taxon>Drosophilidae</taxon>
        <taxon>Drosophila</taxon>
        <taxon>Sophophora</taxon>
    </lineage>
</organism>
<protein>
    <submittedName>
        <fullName evidence="1">HDC03425</fullName>
    </submittedName>
</protein>
<evidence type="ECO:0000313" key="1">
    <source>
        <dbReference type="EMBL" id="DAA03776.1"/>
    </source>
</evidence>
<sequence length="194" mass="20475">MLDGIRLVTTAATTPTTTLQSQEVINTIPAPATATTRPTIPLTLVLVSVSASAAMCRPPLCKCRLSSGQTAHCNLHLNDPASEELCITTLLSPLSRQMSCGTRNLSRRLIFPGAEDAEEVPCHFHNVDKGNSMRKVSQGNADDSGSGLSGLSAQNAISPTAKLHLLLSPGSFAKALTRIWMDVAIAGIICQAHF</sequence>
<dbReference type="AlphaFoldDB" id="Q6IH39"/>
<accession>Q6IH39</accession>